<evidence type="ECO:0000259" key="13">
    <source>
        <dbReference type="PROSITE" id="PS50157"/>
    </source>
</evidence>
<comment type="similarity">
    <text evidence="10">Belongs to the Ikaros C2H2-type zinc-finger protein family.</text>
</comment>
<evidence type="ECO:0000256" key="3">
    <source>
        <dbReference type="ARBA" id="ARBA00022737"/>
    </source>
</evidence>
<feature type="region of interest" description="Disordered" evidence="12">
    <location>
        <begin position="1"/>
        <end position="55"/>
    </location>
</feature>
<keyword evidence="3" id="KW-0677">Repeat</keyword>
<accession>A0A834DM21</accession>
<evidence type="ECO:0000256" key="7">
    <source>
        <dbReference type="ARBA" id="ARBA00023125"/>
    </source>
</evidence>
<dbReference type="PANTHER" id="PTHR24404">
    <property type="entry name" value="ZINC FINGER PROTEIN"/>
    <property type="match status" value="1"/>
</dbReference>
<keyword evidence="5" id="KW-0862">Zinc</keyword>
<evidence type="ECO:0000313" key="14">
    <source>
        <dbReference type="EMBL" id="KAF6086016.1"/>
    </source>
</evidence>
<gene>
    <name evidence="14" type="ORF">HJG60_006666</name>
</gene>
<evidence type="ECO:0000256" key="4">
    <source>
        <dbReference type="ARBA" id="ARBA00022771"/>
    </source>
</evidence>
<comment type="caution">
    <text evidence="14">The sequence shown here is derived from an EMBL/GenBank/DDBJ whole genome shotgun (WGS) entry which is preliminary data.</text>
</comment>
<evidence type="ECO:0000256" key="10">
    <source>
        <dbReference type="ARBA" id="ARBA00038390"/>
    </source>
</evidence>
<keyword evidence="6" id="KW-0805">Transcription regulation</keyword>
<dbReference type="Proteomes" id="UP000664940">
    <property type="component" value="Unassembled WGS sequence"/>
</dbReference>
<keyword evidence="4 11" id="KW-0863">Zinc-finger</keyword>
<dbReference type="FunFam" id="3.30.160.60:FF:000073">
    <property type="entry name" value="IKAROS family zinc finger 1"/>
    <property type="match status" value="1"/>
</dbReference>
<evidence type="ECO:0000256" key="6">
    <source>
        <dbReference type="ARBA" id="ARBA00023015"/>
    </source>
</evidence>
<dbReference type="InterPro" id="IPR013087">
    <property type="entry name" value="Znf_C2H2_type"/>
</dbReference>
<dbReference type="PROSITE" id="PS00028">
    <property type="entry name" value="ZINC_FINGER_C2H2_1"/>
    <property type="match status" value="3"/>
</dbReference>
<dbReference type="SUPFAM" id="SSF57667">
    <property type="entry name" value="beta-beta-alpha zinc fingers"/>
    <property type="match status" value="2"/>
</dbReference>
<sequence>MDGDESQDMSQVSGKESPPVSDAPDDGDEPMPVPEDLSTTSGGQQSTRAERGVGERPFQCSQCGASFTQKGNLLRHIKLHSGEKPFKCHLCNYACRRRDALTGHLRTHSVGKPHKCGYCGRSYKQRSSLEEHKERCHNYLQTMGLPGTLYPVLKEEANHGDMAEDLCKTAAERSLVLDRLASNVAKRKSSMPQKFVGKSSPFAVS</sequence>
<keyword evidence="7" id="KW-0238">DNA-binding</keyword>
<evidence type="ECO:0000256" key="11">
    <source>
        <dbReference type="PROSITE-ProRule" id="PRU00042"/>
    </source>
</evidence>
<dbReference type="GO" id="GO:0006357">
    <property type="term" value="P:regulation of transcription by RNA polymerase II"/>
    <property type="evidence" value="ECO:0007669"/>
    <property type="project" value="TreeGrafter"/>
</dbReference>
<dbReference type="PANTHER" id="PTHR24404:SF36">
    <property type="entry name" value="DNA-BINDING PROTEIN IKAROS"/>
    <property type="match status" value="1"/>
</dbReference>
<keyword evidence="2" id="KW-0479">Metal-binding</keyword>
<dbReference type="EMBL" id="JABVXQ010000011">
    <property type="protein sequence ID" value="KAF6086016.1"/>
    <property type="molecule type" value="Genomic_DNA"/>
</dbReference>
<feature type="domain" description="C2H2-type" evidence="13">
    <location>
        <begin position="114"/>
        <end position="142"/>
    </location>
</feature>
<evidence type="ECO:0000256" key="1">
    <source>
        <dbReference type="ARBA" id="ARBA00004123"/>
    </source>
</evidence>
<dbReference type="Gene3D" id="3.30.160.60">
    <property type="entry name" value="Classic Zinc Finger"/>
    <property type="match status" value="3"/>
</dbReference>
<evidence type="ECO:0000256" key="9">
    <source>
        <dbReference type="ARBA" id="ARBA00023242"/>
    </source>
</evidence>
<evidence type="ECO:0000256" key="12">
    <source>
        <dbReference type="SAM" id="MobiDB-lite"/>
    </source>
</evidence>
<dbReference type="FunFam" id="3.30.160.60:FF:002445">
    <property type="entry name" value="IKAROS family zinc finger 1"/>
    <property type="match status" value="1"/>
</dbReference>
<evidence type="ECO:0000313" key="15">
    <source>
        <dbReference type="Proteomes" id="UP000664940"/>
    </source>
</evidence>
<dbReference type="PROSITE" id="PS50157">
    <property type="entry name" value="ZINC_FINGER_C2H2_2"/>
    <property type="match status" value="3"/>
</dbReference>
<dbReference type="SMART" id="SM00355">
    <property type="entry name" value="ZnF_C2H2"/>
    <property type="match status" value="3"/>
</dbReference>
<evidence type="ECO:0000256" key="5">
    <source>
        <dbReference type="ARBA" id="ARBA00022833"/>
    </source>
</evidence>
<keyword evidence="8" id="KW-0804">Transcription</keyword>
<dbReference type="GO" id="GO:0008270">
    <property type="term" value="F:zinc ion binding"/>
    <property type="evidence" value="ECO:0007669"/>
    <property type="project" value="UniProtKB-KW"/>
</dbReference>
<organism evidence="14 15">
    <name type="scientific">Phyllostomus discolor</name>
    <name type="common">pale spear-nosed bat</name>
    <dbReference type="NCBI Taxonomy" id="89673"/>
    <lineage>
        <taxon>Eukaryota</taxon>
        <taxon>Metazoa</taxon>
        <taxon>Chordata</taxon>
        <taxon>Craniata</taxon>
        <taxon>Vertebrata</taxon>
        <taxon>Euteleostomi</taxon>
        <taxon>Mammalia</taxon>
        <taxon>Eutheria</taxon>
        <taxon>Laurasiatheria</taxon>
        <taxon>Chiroptera</taxon>
        <taxon>Yangochiroptera</taxon>
        <taxon>Phyllostomidae</taxon>
        <taxon>Phyllostominae</taxon>
        <taxon>Phyllostomus</taxon>
    </lineage>
</organism>
<dbReference type="AlphaFoldDB" id="A0A834DM21"/>
<dbReference type="InterPro" id="IPR050589">
    <property type="entry name" value="Ikaros_C2H2-ZF"/>
</dbReference>
<dbReference type="Pfam" id="PF00096">
    <property type="entry name" value="zf-C2H2"/>
    <property type="match status" value="3"/>
</dbReference>
<evidence type="ECO:0000256" key="8">
    <source>
        <dbReference type="ARBA" id="ARBA00023163"/>
    </source>
</evidence>
<proteinExistence type="inferred from homology"/>
<dbReference type="InterPro" id="IPR036236">
    <property type="entry name" value="Znf_C2H2_sf"/>
</dbReference>
<dbReference type="GO" id="GO:0005634">
    <property type="term" value="C:nucleus"/>
    <property type="evidence" value="ECO:0007669"/>
    <property type="project" value="UniProtKB-SubCell"/>
</dbReference>
<comment type="subcellular location">
    <subcellularLocation>
        <location evidence="1">Nucleus</location>
    </subcellularLocation>
</comment>
<dbReference type="FunFam" id="3.30.160.60:FF:000372">
    <property type="entry name" value="IKAROS family zinc finger 4"/>
    <property type="match status" value="1"/>
</dbReference>
<feature type="compositionally biased region" description="Polar residues" evidence="12">
    <location>
        <begin position="37"/>
        <end position="47"/>
    </location>
</feature>
<feature type="domain" description="C2H2-type" evidence="13">
    <location>
        <begin position="86"/>
        <end position="113"/>
    </location>
</feature>
<feature type="domain" description="C2H2-type" evidence="13">
    <location>
        <begin position="58"/>
        <end position="85"/>
    </location>
</feature>
<protein>
    <submittedName>
        <fullName evidence="14">IKAROS family zinc finger 1</fullName>
    </submittedName>
</protein>
<reference evidence="14 15" key="1">
    <citation type="journal article" date="2020" name="Nature">
        <title>Six reference-quality genomes reveal evolution of bat adaptations.</title>
        <authorList>
            <person name="Jebb D."/>
            <person name="Huang Z."/>
            <person name="Pippel M."/>
            <person name="Hughes G.M."/>
            <person name="Lavrichenko K."/>
            <person name="Devanna P."/>
            <person name="Winkler S."/>
            <person name="Jermiin L.S."/>
            <person name="Skirmuntt E.C."/>
            <person name="Katzourakis A."/>
            <person name="Burkitt-Gray L."/>
            <person name="Ray D.A."/>
            <person name="Sullivan K.A.M."/>
            <person name="Roscito J.G."/>
            <person name="Kirilenko B.M."/>
            <person name="Davalos L.M."/>
            <person name="Corthals A.P."/>
            <person name="Power M.L."/>
            <person name="Jones G."/>
            <person name="Ransome R.D."/>
            <person name="Dechmann D.K.N."/>
            <person name="Locatelli A.G."/>
            <person name="Puechmaille S.J."/>
            <person name="Fedrigo O."/>
            <person name="Jarvis E.D."/>
            <person name="Hiller M."/>
            <person name="Vernes S.C."/>
            <person name="Myers E.W."/>
            <person name="Teeling E.C."/>
        </authorList>
    </citation>
    <scope>NUCLEOTIDE SEQUENCE [LARGE SCALE GENOMIC DNA]</scope>
    <source>
        <strain evidence="14">Bat1K_MPI-CBG_1</strain>
    </source>
</reference>
<name>A0A834DM21_9CHIR</name>
<evidence type="ECO:0000256" key="2">
    <source>
        <dbReference type="ARBA" id="ARBA00022723"/>
    </source>
</evidence>
<dbReference type="GO" id="GO:0000978">
    <property type="term" value="F:RNA polymerase II cis-regulatory region sequence-specific DNA binding"/>
    <property type="evidence" value="ECO:0007669"/>
    <property type="project" value="TreeGrafter"/>
</dbReference>
<dbReference type="GO" id="GO:0003700">
    <property type="term" value="F:DNA-binding transcription factor activity"/>
    <property type="evidence" value="ECO:0007669"/>
    <property type="project" value="TreeGrafter"/>
</dbReference>
<keyword evidence="9" id="KW-0539">Nucleus</keyword>